<dbReference type="Gene3D" id="2.60.40.1700">
    <property type="entry name" value="Protein-arginine deiminase, central domain"/>
    <property type="match status" value="1"/>
</dbReference>
<dbReference type="InterPro" id="IPR036556">
    <property type="entry name" value="PAD_central_sf"/>
</dbReference>
<dbReference type="PANTHER" id="PTHR10837">
    <property type="entry name" value="PEPTIDYLARGININE DEIMINASE"/>
    <property type="match status" value="1"/>
</dbReference>
<dbReference type="InterPro" id="IPR004303">
    <property type="entry name" value="PAD"/>
</dbReference>
<gene>
    <name evidence="4" type="ORF">HUT05_45525</name>
</gene>
<dbReference type="PANTHER" id="PTHR10837:SF8">
    <property type="entry name" value="PROTEIN-ARGININE DEIMINASE"/>
    <property type="match status" value="1"/>
</dbReference>
<dbReference type="SUPFAM" id="SSF55909">
    <property type="entry name" value="Pentein"/>
    <property type="match status" value="1"/>
</dbReference>
<organism evidence="4 5">
    <name type="scientific">Streptomyces chartreusis</name>
    <dbReference type="NCBI Taxonomy" id="1969"/>
    <lineage>
        <taxon>Bacteria</taxon>
        <taxon>Bacillati</taxon>
        <taxon>Actinomycetota</taxon>
        <taxon>Actinomycetes</taxon>
        <taxon>Kitasatosporales</taxon>
        <taxon>Streptomycetaceae</taxon>
        <taxon>Streptomyces</taxon>
    </lineage>
</organism>
<feature type="signal peptide" evidence="2">
    <location>
        <begin position="1"/>
        <end position="21"/>
    </location>
</feature>
<feature type="domain" description="Protein-arginine deiminase C-terminal" evidence="3">
    <location>
        <begin position="197"/>
        <end position="636"/>
    </location>
</feature>
<dbReference type="GO" id="GO:0005509">
    <property type="term" value="F:calcium ion binding"/>
    <property type="evidence" value="ECO:0007669"/>
    <property type="project" value="InterPro"/>
</dbReference>
<protein>
    <recommendedName>
        <fullName evidence="3">Protein-arginine deiminase C-terminal domain-containing protein</fullName>
    </recommendedName>
</protein>
<accession>A0A7H8TKD5</accession>
<feature type="compositionally biased region" description="Polar residues" evidence="1">
    <location>
        <begin position="45"/>
        <end position="56"/>
    </location>
</feature>
<dbReference type="EMBL" id="CP056041">
    <property type="protein sequence ID" value="QKZ23979.1"/>
    <property type="molecule type" value="Genomic_DNA"/>
</dbReference>
<evidence type="ECO:0000256" key="1">
    <source>
        <dbReference type="SAM" id="MobiDB-lite"/>
    </source>
</evidence>
<dbReference type="GO" id="GO:0004668">
    <property type="term" value="F:protein-arginine deiminase activity"/>
    <property type="evidence" value="ECO:0007669"/>
    <property type="project" value="InterPro"/>
</dbReference>
<keyword evidence="5" id="KW-1185">Reference proteome</keyword>
<dbReference type="Pfam" id="PF03068">
    <property type="entry name" value="PAD"/>
    <property type="match status" value="1"/>
</dbReference>
<dbReference type="AlphaFoldDB" id="A0A7H8TKD5"/>
<dbReference type="InterPro" id="IPR013530">
    <property type="entry name" value="PAD_C"/>
</dbReference>
<feature type="region of interest" description="Disordered" evidence="1">
    <location>
        <begin position="37"/>
        <end position="56"/>
    </location>
</feature>
<evidence type="ECO:0000313" key="4">
    <source>
        <dbReference type="EMBL" id="QKZ23979.1"/>
    </source>
</evidence>
<keyword evidence="2" id="KW-0732">Signal</keyword>
<dbReference type="RefSeq" id="WP_176578576.1">
    <property type="nucleotide sequence ID" value="NZ_CBDRGH010000013.1"/>
</dbReference>
<name>A0A7H8TKD5_STRCX</name>
<feature type="chain" id="PRO_5028939440" description="Protein-arginine deiminase C-terminal domain-containing protein" evidence="2">
    <location>
        <begin position="22"/>
        <end position="637"/>
    </location>
</feature>
<reference evidence="4 5" key="1">
    <citation type="submission" date="2020-06" db="EMBL/GenBank/DDBJ databases">
        <title>Genome mining for natural products.</title>
        <authorList>
            <person name="Zhang B."/>
            <person name="Shi J."/>
            <person name="Ge H."/>
        </authorList>
    </citation>
    <scope>NUCLEOTIDE SEQUENCE [LARGE SCALE GENOMIC DNA]</scope>
    <source>
        <strain evidence="4 5">NA02069</strain>
    </source>
</reference>
<sequence length="637" mass="68723">MVVALAAVGTALAVPLSPASAAEPAARADLRADVNRDGQVDVGGSTDTTGEDTWSSGRGAVYLPNIDDDTKRCPVTGPGGRPLSDAKLAACNDASDTKVNGTADAADLARIRSVPMRGLPSGAKGTVKITTGAKQTRVYLKRAGNWVMITPQTSLSAAELRSGVEFGVEATDIIRDTRKWDGRTVIRLTVTAGGQSTSDSVTLRVAPLLTHHHLQKTQQMMVTKLNRDADWSGLQGKFVTDLKKEAEKAGITRPLVTFDKYQDPWAQDFVEPAYVSMTGTNGRRHVMRVMLRSAQPDREAGRELFEKVRGRDIGVVQAFDASAPADWSLNSMGNLETIPPYAHNGRSFPAGRIIMGWRKDSGERPSATMRTLLKSQGFQDPLLLDTSWLEVGHVDEFVQFLPADTPRGWRIGVADPEAGLQLLRDAKQAGHGGTKMFSVPGLGGSPPLPDTIDQALASRHLVSDNNMAAQRIAANLEILKRETGVTDDEIVRVPALYTRGSMARTEGGDDVRVPRLTRMGGNAPLPDEVKEHGQQRWLSRGGNDSARAARATVATSAYVPGAVNGILLSRDRYLAPRQWGPVIGGKDIFTQAVTAAYVKAGMKVSYIDDWYTYHLGMGEVHCGTNTLRDASAAWWKP</sequence>
<evidence type="ECO:0000259" key="3">
    <source>
        <dbReference type="Pfam" id="PF03068"/>
    </source>
</evidence>
<evidence type="ECO:0000256" key="2">
    <source>
        <dbReference type="SAM" id="SignalP"/>
    </source>
</evidence>
<dbReference type="Gene3D" id="3.75.10.10">
    <property type="entry name" value="L-arginine/glycine Amidinotransferase, Chain A"/>
    <property type="match status" value="1"/>
</dbReference>
<proteinExistence type="predicted"/>
<dbReference type="Proteomes" id="UP000509418">
    <property type="component" value="Chromosome"/>
</dbReference>
<dbReference type="SUPFAM" id="SSF110083">
    <property type="entry name" value="Peptidylarginine deiminase Pad4, middle domain"/>
    <property type="match status" value="1"/>
</dbReference>
<dbReference type="GO" id="GO:0005737">
    <property type="term" value="C:cytoplasm"/>
    <property type="evidence" value="ECO:0007669"/>
    <property type="project" value="InterPro"/>
</dbReference>
<evidence type="ECO:0000313" key="5">
    <source>
        <dbReference type="Proteomes" id="UP000509418"/>
    </source>
</evidence>